<evidence type="ECO:0000256" key="7">
    <source>
        <dbReference type="ARBA" id="ARBA00023065"/>
    </source>
</evidence>
<gene>
    <name evidence="14" type="ORF">PGLA2088_LOCUS7700</name>
</gene>
<evidence type="ECO:0000256" key="1">
    <source>
        <dbReference type="ARBA" id="ARBA00004141"/>
    </source>
</evidence>
<dbReference type="CDD" id="cd00038">
    <property type="entry name" value="CAP_ED"/>
    <property type="match status" value="2"/>
</dbReference>
<feature type="transmembrane region" description="Helical" evidence="12">
    <location>
        <begin position="1796"/>
        <end position="1821"/>
    </location>
</feature>
<comment type="subcellular location">
    <subcellularLocation>
        <location evidence="1">Membrane</location>
        <topology evidence="1">Multi-pass membrane protein</topology>
    </subcellularLocation>
</comment>
<feature type="compositionally biased region" description="Basic and acidic residues" evidence="11">
    <location>
        <begin position="509"/>
        <end position="521"/>
    </location>
</feature>
<feature type="repeat" description="WD" evidence="9">
    <location>
        <begin position="39"/>
        <end position="80"/>
    </location>
</feature>
<dbReference type="InterPro" id="IPR028608">
    <property type="entry name" value="CIAO1/Cia1"/>
</dbReference>
<evidence type="ECO:0000256" key="3">
    <source>
        <dbReference type="ARBA" id="ARBA00022574"/>
    </source>
</evidence>
<feature type="compositionally biased region" description="Polar residues" evidence="11">
    <location>
        <begin position="629"/>
        <end position="639"/>
    </location>
</feature>
<dbReference type="SUPFAM" id="SSF81324">
    <property type="entry name" value="Voltage-gated potassium channels"/>
    <property type="match status" value="2"/>
</dbReference>
<evidence type="ECO:0000256" key="4">
    <source>
        <dbReference type="ARBA" id="ARBA00022692"/>
    </source>
</evidence>
<feature type="compositionally biased region" description="Basic and acidic residues" evidence="11">
    <location>
        <begin position="1395"/>
        <end position="1407"/>
    </location>
</feature>
<dbReference type="PROSITE" id="PS50294">
    <property type="entry name" value="WD_REPEATS_REGION"/>
    <property type="match status" value="3"/>
</dbReference>
<dbReference type="GO" id="GO:0097361">
    <property type="term" value="C:cytosolic [4Fe-4S] assembly targeting complex"/>
    <property type="evidence" value="ECO:0007669"/>
    <property type="project" value="InterPro"/>
</dbReference>
<feature type="transmembrane region" description="Helical" evidence="12">
    <location>
        <begin position="1675"/>
        <end position="1700"/>
    </location>
</feature>
<comment type="caution">
    <text evidence="14">The sequence shown here is derived from an EMBL/GenBank/DDBJ whole genome shotgun (WGS) entry which is preliminary data.</text>
</comment>
<evidence type="ECO:0000313" key="15">
    <source>
        <dbReference type="Proteomes" id="UP000626109"/>
    </source>
</evidence>
<dbReference type="EMBL" id="CAJNNW010008102">
    <property type="protein sequence ID" value="CAE8649752.1"/>
    <property type="molecule type" value="Genomic_DNA"/>
</dbReference>
<evidence type="ECO:0000256" key="2">
    <source>
        <dbReference type="ARBA" id="ARBA00022448"/>
    </source>
</evidence>
<dbReference type="Gene3D" id="2.130.10.10">
    <property type="entry name" value="YVTN repeat-like/Quinoprotein amine dehydrogenase"/>
    <property type="match status" value="2"/>
</dbReference>
<dbReference type="CDD" id="cd00200">
    <property type="entry name" value="WD40"/>
    <property type="match status" value="1"/>
</dbReference>
<evidence type="ECO:0000259" key="13">
    <source>
        <dbReference type="PROSITE" id="PS50042"/>
    </source>
</evidence>
<keyword evidence="4 12" id="KW-0812">Transmembrane</keyword>
<dbReference type="Proteomes" id="UP000626109">
    <property type="component" value="Unassembled WGS sequence"/>
</dbReference>
<feature type="compositionally biased region" description="Basic and acidic residues" evidence="11">
    <location>
        <begin position="480"/>
        <end position="489"/>
    </location>
</feature>
<dbReference type="InterPro" id="IPR014710">
    <property type="entry name" value="RmlC-like_jellyroll"/>
</dbReference>
<dbReference type="Gene3D" id="2.60.120.10">
    <property type="entry name" value="Jelly Rolls"/>
    <property type="match status" value="2"/>
</dbReference>
<dbReference type="Pfam" id="PF00027">
    <property type="entry name" value="cNMP_binding"/>
    <property type="match status" value="2"/>
</dbReference>
<evidence type="ECO:0000256" key="9">
    <source>
        <dbReference type="PROSITE-ProRule" id="PRU00221"/>
    </source>
</evidence>
<feature type="coiled-coil region" evidence="10">
    <location>
        <begin position="1887"/>
        <end position="1914"/>
    </location>
</feature>
<dbReference type="PANTHER" id="PTHR19920">
    <property type="entry name" value="WD40 PROTEIN CIAO1"/>
    <property type="match status" value="1"/>
</dbReference>
<feature type="repeat" description="WD" evidence="9">
    <location>
        <begin position="137"/>
        <end position="168"/>
    </location>
</feature>
<evidence type="ECO:0000256" key="8">
    <source>
        <dbReference type="ARBA" id="ARBA00023136"/>
    </source>
</evidence>
<evidence type="ECO:0000256" key="12">
    <source>
        <dbReference type="SAM" id="Phobius"/>
    </source>
</evidence>
<dbReference type="HAMAP" id="MF_03037">
    <property type="entry name" value="ciao1"/>
    <property type="match status" value="1"/>
</dbReference>
<dbReference type="InterPro" id="IPR015943">
    <property type="entry name" value="WD40/YVTN_repeat-like_dom_sf"/>
</dbReference>
<dbReference type="InterPro" id="IPR018490">
    <property type="entry name" value="cNMP-bd_dom_sf"/>
</dbReference>
<keyword evidence="8 12" id="KW-0472">Membrane</keyword>
<dbReference type="SUPFAM" id="SSF51206">
    <property type="entry name" value="cAMP-binding domain-like"/>
    <property type="match status" value="2"/>
</dbReference>
<dbReference type="InterPro" id="IPR001680">
    <property type="entry name" value="WD40_rpt"/>
</dbReference>
<evidence type="ECO:0000256" key="10">
    <source>
        <dbReference type="SAM" id="Coils"/>
    </source>
</evidence>
<feature type="repeat" description="WD" evidence="9">
    <location>
        <begin position="92"/>
        <end position="124"/>
    </location>
</feature>
<sequence>LQLASCGSDKTVRIWGLRASASSASEEGAWILLAELDASERHTRTLRSVAWDPAGETLAVVSFDATTSLWKEVSGGERSTEGGLTFECVNVLAGHENEVKCASFSPSGSYFATCSRDRSVWVYDAEDTNECECVALLQSHTQDVKMVKWHPKQDILFSCSYDDTIKVWGPDGDDWCCKETLEGHQSTVWSLSFDSIGSRFVTGSDDRSLRIWAPKSSTSEPSRTAGSVSDDGASRGYPSGATLASAAFLSPLFRSGTNFLPGNAATAEPPALEPKAAANGSHQSREPPADASCGWTCAAVIEGQHPRPVYSVDWLPSETAQASDFIASGCGDNRIRVFQQKEAQLDVRGKRQRGMSYNSGASCPFLRLKSSHHICPHPPWNATAVAPDAFDALLTQLASVHRVELGRASGEAKRLRKEIQALSRENRALKKSVAAGSGGCGSSVMEAGKVPADNNNSPMEQQAGKQDAISLTCFINTQLERQKKGHDGQTGKVPTDTSPMEQQAGEQDTVSKERGEQDKKVDEMELKLDINMQAERQEKGHDGQIKMDEQEVPAGQEVENRCLSPRSELLVRFIGVQPAAPSSHLAEGPCFAFPGMNVNSPRPKPRYKVSRANSMSMLEQVNERRRSFEVQTSSLSSLVQKHPSAPSGGHERRKSYTSLWSPSSLCPSDAPGTPPGHRSFHRASSSAFFARASSRQSFASDGGDTFDRELAGLHPGWKNHANTFGTQQLQWAQSTRGTGTLLAVLSSEEHDQQLYACLWGRQAWEVLGLLMISLDFFAVPMQVFEPYPIELILITTILTTLYWTCDIPFSFLASQHSDGARHISLKAIARQCASSWLLFDSIMVLVNWLAVVLTIFAATECYYLSQIGSPKLLRFVSSFRFLRVPRFIFKSKAGFLALLEEHGGSKRVRIIFGIAGMLVFIVLTNHLIACAFYGIATIPGLDNNWAYYAFELTGRTSMLYRYSTSMHWAIGLFHTSGSDILPTNSPERIFVQCVIIWNLVFSTLIAAISNALQQLRELNEERTEQFAKVRRYFSSNNVQSGLAKKTWAALSLAAQKPKRRTNWDEIKILHHLPKSLQAELHRHIREPILSVHPFFFAFDRAFTVQMQQVYQLCISEISTEQGQELFHTGEASTQMYFVLEGTFCYYAEGTIAEPSFLSTGQWVGEPVLWMSWKHTGRLLAKTPCAVLAVKSKELQEILGPDGGDAGVIIKEYAMQFTRHCHNHSFRLTDIGVDVDAVGKLVAFAFEPPRGPLQEGSDLESESSHPPWNATAVAPDAFDALLTQLASVHRVELGRASGEAKRLRKEIQALSRENRALKKNVAAGSGGCGSSVMEAGKVPANNNSPMEQQAGKQDAISLTCFINTQLERQKKGHDGQTGKVPADTSPMEQQAGEQDTVSKERGEQDKKADEMELKLDINMQAERQEKGHDGQIKMDEQEVPARQEVENRCLSPRSELLVRFIGVEPAAPSSHLAEGPCFAFPGMNVNSPRPKPRYKVSRANSMSMLEQVNERRRSFEVQTSSLSSLVQKHPSAPSGGHERRKSYTSLWSPPSLCPSDAPGTPPGHRSFHRASSSAFFARASSRQSFASDGGDTFDRELAGLHPGWKNHANTFGTQQLQWAQSTRGTGTLLAVLSSEEHDQQLYACLWGRQAWEVLGLLMISLDFFAVPMQVFEPYPIELILITTILTTLYWTCDIPFSFLASQHSDGARHISLKAIARQCASSWLLFDSIMVLVNWLAVVLTIFAATECYHLSHIGSPKLLRFVSSFRFLRVPRFIFKSKAGFLALLEEHGGSKRVRIIFGIAGMLVFIVLTNHLIACAFYGIATIPGLDNNWAYYAFELTGRTSMLYRYSTSMHWAIGLFHTSGSDILPTNSPERIFVQCVIIWNLVFSTLIAAISNALQQLRELNEERTEQFAKVRRYFSSNNVQSGLAKKTWAALSLAAQKPKRRTNWDEIKILQHLPKSLQAELHRHIREPILSVHPFFFAFDRAFTVQMQQVYQLCISEISTEQGQELFHTGEASTQMYFVLEGTFCYYAEGTIAEPSFLSTGQWVGEPVLWMSWKHTGRLLAKTPCAVLAVKSKELQEILGPDGGDAGVIIKEYAMQFTRHCHNHSFRLTDIGVDVDAVGKLVAFAFEPPRGPLQEGSDLESESSPLA</sequence>
<feature type="region of interest" description="Disordered" evidence="11">
    <location>
        <begin position="480"/>
        <end position="521"/>
    </location>
</feature>
<feature type="transmembrane region" description="Helical" evidence="12">
    <location>
        <begin position="836"/>
        <end position="864"/>
    </location>
</feature>
<dbReference type="InterPro" id="IPR000595">
    <property type="entry name" value="cNMP-bd_dom"/>
</dbReference>
<dbReference type="InterPro" id="IPR036322">
    <property type="entry name" value="WD40_repeat_dom_sf"/>
</dbReference>
<feature type="repeat" description="WD" evidence="9">
    <location>
        <begin position="1"/>
        <end position="25"/>
    </location>
</feature>
<feature type="transmembrane region" description="Helical" evidence="12">
    <location>
        <begin position="910"/>
        <end position="935"/>
    </location>
</feature>
<dbReference type="SMART" id="SM00320">
    <property type="entry name" value="WD40"/>
    <property type="match status" value="5"/>
</dbReference>
<dbReference type="GO" id="GO:0016226">
    <property type="term" value="P:iron-sulfur cluster assembly"/>
    <property type="evidence" value="ECO:0007669"/>
    <property type="project" value="InterPro"/>
</dbReference>
<evidence type="ECO:0000256" key="6">
    <source>
        <dbReference type="ARBA" id="ARBA00022989"/>
    </source>
</evidence>
<dbReference type="PROSITE" id="PS50082">
    <property type="entry name" value="WD_REPEATS_2"/>
    <property type="match status" value="5"/>
</dbReference>
<keyword evidence="5" id="KW-0677">Repeat</keyword>
<dbReference type="Gene3D" id="1.10.287.70">
    <property type="match status" value="2"/>
</dbReference>
<organism evidence="14 15">
    <name type="scientific">Polarella glacialis</name>
    <name type="common">Dinoflagellate</name>
    <dbReference type="NCBI Taxonomy" id="89957"/>
    <lineage>
        <taxon>Eukaryota</taxon>
        <taxon>Sar</taxon>
        <taxon>Alveolata</taxon>
        <taxon>Dinophyceae</taxon>
        <taxon>Suessiales</taxon>
        <taxon>Suessiaceae</taxon>
        <taxon>Polarella</taxon>
    </lineage>
</organism>
<evidence type="ECO:0000256" key="11">
    <source>
        <dbReference type="SAM" id="MobiDB-lite"/>
    </source>
</evidence>
<feature type="transmembrane region" description="Helical" evidence="12">
    <location>
        <begin position="989"/>
        <end position="1012"/>
    </location>
</feature>
<keyword evidence="2" id="KW-0813">Transport</keyword>
<evidence type="ECO:0000313" key="14">
    <source>
        <dbReference type="EMBL" id="CAE8649752.1"/>
    </source>
</evidence>
<feature type="compositionally biased region" description="Basic and acidic residues" evidence="11">
    <location>
        <begin position="1366"/>
        <end position="1375"/>
    </location>
</feature>
<dbReference type="SUPFAM" id="SSF50978">
    <property type="entry name" value="WD40 repeat-like"/>
    <property type="match status" value="1"/>
</dbReference>
<evidence type="ECO:0000256" key="5">
    <source>
        <dbReference type="ARBA" id="ARBA00022737"/>
    </source>
</evidence>
<feature type="compositionally biased region" description="Polar residues" evidence="11">
    <location>
        <begin position="215"/>
        <end position="227"/>
    </location>
</feature>
<keyword evidence="6 12" id="KW-1133">Transmembrane helix</keyword>
<feature type="transmembrane region" description="Helical" evidence="12">
    <location>
        <begin position="1875"/>
        <end position="1898"/>
    </location>
</feature>
<dbReference type="Pfam" id="PF00400">
    <property type="entry name" value="WD40"/>
    <property type="match status" value="5"/>
</dbReference>
<feature type="domain" description="Cyclic nucleotide-binding" evidence="13">
    <location>
        <begin position="1094"/>
        <end position="1215"/>
    </location>
</feature>
<dbReference type="PANTHER" id="PTHR19920:SF0">
    <property type="entry name" value="CYTOSOLIC IRON-SULFUR PROTEIN ASSEMBLY PROTEIN CIAO1-RELATED"/>
    <property type="match status" value="1"/>
</dbReference>
<keyword evidence="7" id="KW-0406">Ion transport</keyword>
<feature type="compositionally biased region" description="Polar residues" evidence="11">
    <location>
        <begin position="656"/>
        <end position="666"/>
    </location>
</feature>
<feature type="domain" description="Cyclic nucleotide-binding" evidence="13">
    <location>
        <begin position="1980"/>
        <end position="2101"/>
    </location>
</feature>
<feature type="repeat" description="WD" evidence="9">
    <location>
        <begin position="181"/>
        <end position="222"/>
    </location>
</feature>
<feature type="region of interest" description="Disordered" evidence="11">
    <location>
        <begin position="1504"/>
        <end position="1546"/>
    </location>
</feature>
<feature type="region of interest" description="Disordered" evidence="11">
    <location>
        <begin position="618"/>
        <end position="681"/>
    </location>
</feature>
<feature type="compositionally biased region" description="Polar residues" evidence="11">
    <location>
        <begin position="495"/>
        <end position="508"/>
    </location>
</feature>
<feature type="region of interest" description="Disordered" evidence="11">
    <location>
        <begin position="212"/>
        <end position="234"/>
    </location>
</feature>
<proteinExistence type="inferred from homology"/>
<feature type="region of interest" description="Disordered" evidence="11">
    <location>
        <begin position="1366"/>
        <end position="1407"/>
    </location>
</feature>
<feature type="transmembrane region" description="Helical" evidence="12">
    <location>
        <begin position="1721"/>
        <end position="1745"/>
    </location>
</feature>
<feature type="coiled-coil region" evidence="10">
    <location>
        <begin position="1292"/>
        <end position="1319"/>
    </location>
</feature>
<feature type="coiled-coil region" evidence="10">
    <location>
        <begin position="405"/>
        <end position="432"/>
    </location>
</feature>
<feature type="compositionally biased region" description="Polar residues" evidence="11">
    <location>
        <begin position="1515"/>
        <end position="1525"/>
    </location>
</feature>
<protein>
    <recommendedName>
        <fullName evidence="13">Cyclic nucleotide-binding domain-containing protein</fullName>
    </recommendedName>
</protein>
<keyword evidence="3 9" id="KW-0853">WD repeat</keyword>
<feature type="compositionally biased region" description="Polar residues" evidence="11">
    <location>
        <begin position="1385"/>
        <end position="1394"/>
    </location>
</feature>
<name>A0A813IB30_POLGL</name>
<feature type="coiled-coil region" evidence="10">
    <location>
        <begin position="1001"/>
        <end position="1028"/>
    </location>
</feature>
<dbReference type="InterPro" id="IPR005821">
    <property type="entry name" value="Ion_trans_dom"/>
</dbReference>
<accession>A0A813IB30</accession>
<reference evidence="14" key="1">
    <citation type="submission" date="2021-02" db="EMBL/GenBank/DDBJ databases">
        <authorList>
            <person name="Dougan E. K."/>
            <person name="Rhodes N."/>
            <person name="Thang M."/>
            <person name="Chan C."/>
        </authorList>
    </citation>
    <scope>NUCLEOTIDE SEQUENCE</scope>
</reference>
<dbReference type="PROSITE" id="PS50042">
    <property type="entry name" value="CNMP_BINDING_3"/>
    <property type="match status" value="2"/>
</dbReference>
<keyword evidence="10" id="KW-0175">Coiled coil</keyword>
<dbReference type="Pfam" id="PF00520">
    <property type="entry name" value="Ion_trans"/>
    <property type="match status" value="2"/>
</dbReference>
<feature type="non-terminal residue" evidence="14">
    <location>
        <position position="2152"/>
    </location>
</feature>